<evidence type="ECO:0000313" key="3">
    <source>
        <dbReference type="Proteomes" id="UP000314985"/>
    </source>
</evidence>
<dbReference type="Proteomes" id="UP000694728">
    <property type="component" value="Unplaced"/>
</dbReference>
<accession>A0A4X1WAP5</accession>
<name>A0A4X1WAP5_PIG</name>
<protein>
    <recommendedName>
        <fullName evidence="4">Kinocilin</fullName>
    </recommendedName>
</protein>
<feature type="transmembrane region" description="Helical" evidence="1">
    <location>
        <begin position="37"/>
        <end position="60"/>
    </location>
</feature>
<evidence type="ECO:0000313" key="2">
    <source>
        <dbReference type="Ensembl" id="ENSSSCP00070051395.1"/>
    </source>
</evidence>
<dbReference type="PANTHER" id="PTHR38497:SF1">
    <property type="entry name" value="KINOCILIN"/>
    <property type="match status" value="1"/>
</dbReference>
<dbReference type="Proteomes" id="UP000694722">
    <property type="component" value="Unplaced"/>
</dbReference>
<dbReference type="Pfam" id="PF15033">
    <property type="entry name" value="Kinocilin"/>
    <property type="match status" value="1"/>
</dbReference>
<proteinExistence type="predicted"/>
<dbReference type="Ensembl" id="ENSSSCT00045027470.1">
    <property type="protein sequence ID" value="ENSSSCP00045018979.1"/>
    <property type="gene ID" value="ENSSSCG00045016131.1"/>
</dbReference>
<keyword evidence="1" id="KW-1133">Transmembrane helix</keyword>
<sequence>MDIPISSRDFHCLQLACVALGLVAGSIIIGVSVSKAAAALGGIFIGAAGLGLLILAYPFLRARFNLDHILPAIGESSLRPPADRSAKGCVRHFVCKSVLTGVTGPGGACLSCCVCVVRALP</sequence>
<dbReference type="Ensembl" id="ENSSSCT00070060325.1">
    <property type="protein sequence ID" value="ENSSSCP00070051395.1"/>
    <property type="gene ID" value="ENSSSCG00070030015.1"/>
</dbReference>
<dbReference type="InterPro" id="IPR027837">
    <property type="entry name" value="Kinocilin"/>
</dbReference>
<reference evidence="2 3" key="1">
    <citation type="submission" date="2017-08" db="EMBL/GenBank/DDBJ databases">
        <title>USMARCv1.0.</title>
        <authorList>
            <person name="Hannum G.I."/>
            <person name="Koren S."/>
            <person name="Schroeder S.G."/>
            <person name="Chin S.C."/>
            <person name="Nonneman D.J."/>
            <person name="Becker S.A."/>
            <person name="Rosen B.D."/>
            <person name="Bickhart D.M."/>
            <person name="Putnam N.H."/>
            <person name="Green R.E."/>
            <person name="Tuggle C.K."/>
            <person name="Liu H."/>
            <person name="Rohrer G.A."/>
            <person name="Warr A."/>
            <person name="Hall R."/>
            <person name="Kim K."/>
            <person name="Hume D.A."/>
            <person name="Talbot R."/>
            <person name="Chow W."/>
            <person name="Howe K."/>
            <person name="Schwartz A.S."/>
            <person name="Watson M."/>
            <person name="Archibald A.L."/>
            <person name="Phillippy A.M."/>
            <person name="Smith T.P.L."/>
        </authorList>
    </citation>
    <scope>NUCLEOTIDE SEQUENCE [LARGE SCALE GENOMIC DNA]</scope>
</reference>
<reference evidence="2" key="2">
    <citation type="submission" date="2025-05" db="UniProtKB">
        <authorList>
            <consortium name="Ensembl"/>
        </authorList>
    </citation>
    <scope>IDENTIFICATION</scope>
</reference>
<evidence type="ECO:0008006" key="4">
    <source>
        <dbReference type="Google" id="ProtNLM"/>
    </source>
</evidence>
<feature type="transmembrane region" description="Helical" evidence="1">
    <location>
        <begin position="12"/>
        <end position="31"/>
    </location>
</feature>
<dbReference type="Ensembl" id="ENSSSCT00040075283.1">
    <property type="protein sequence ID" value="ENSSSCP00040032312.1"/>
    <property type="gene ID" value="ENSSSCG00040055528.1"/>
</dbReference>
<keyword evidence="1" id="KW-0472">Membrane</keyword>
<evidence type="ECO:0000256" key="1">
    <source>
        <dbReference type="SAM" id="Phobius"/>
    </source>
</evidence>
<dbReference type="Proteomes" id="UP000314985">
    <property type="component" value="Chromosome 6"/>
</dbReference>
<dbReference type="Ensembl" id="ENSSSCT00035020284.1">
    <property type="protein sequence ID" value="ENSSSCP00035007277.1"/>
    <property type="gene ID" value="ENSSSCG00035015888.1"/>
</dbReference>
<dbReference type="Proteomes" id="UP000694720">
    <property type="component" value="Unplaced"/>
</dbReference>
<dbReference type="PANTHER" id="PTHR38497">
    <property type="entry name" value="KINOCILIN"/>
    <property type="match status" value="1"/>
</dbReference>
<keyword evidence="1" id="KW-0812">Transmembrane</keyword>
<organism evidence="2 3">
    <name type="scientific">Sus scrofa</name>
    <name type="common">Pig</name>
    <dbReference type="NCBI Taxonomy" id="9823"/>
    <lineage>
        <taxon>Eukaryota</taxon>
        <taxon>Metazoa</taxon>
        <taxon>Chordata</taxon>
        <taxon>Craniata</taxon>
        <taxon>Vertebrata</taxon>
        <taxon>Euteleostomi</taxon>
        <taxon>Mammalia</taxon>
        <taxon>Eutheria</taxon>
        <taxon>Laurasiatheria</taxon>
        <taxon>Artiodactyla</taxon>
        <taxon>Suina</taxon>
        <taxon>Suidae</taxon>
        <taxon>Sus</taxon>
    </lineage>
</organism>
<dbReference type="AlphaFoldDB" id="A0A4X1WAP5"/>